<protein>
    <submittedName>
        <fullName evidence="1">Uncharacterized protein</fullName>
    </submittedName>
</protein>
<dbReference type="Gene3D" id="2.40.70.10">
    <property type="entry name" value="Acid Proteases"/>
    <property type="match status" value="1"/>
</dbReference>
<comment type="caution">
    <text evidence="1">The sequence shown here is derived from an EMBL/GenBank/DDBJ whole genome shotgun (WGS) entry which is preliminary data.</text>
</comment>
<dbReference type="InterPro" id="IPR021109">
    <property type="entry name" value="Peptidase_aspartic_dom_sf"/>
</dbReference>
<dbReference type="Proteomes" id="UP000541444">
    <property type="component" value="Unassembled WGS sequence"/>
</dbReference>
<evidence type="ECO:0000313" key="1">
    <source>
        <dbReference type="EMBL" id="KAF6174742.1"/>
    </source>
</evidence>
<dbReference type="EMBL" id="JACGCM010000245">
    <property type="protein sequence ID" value="KAF6174742.1"/>
    <property type="molecule type" value="Genomic_DNA"/>
</dbReference>
<organism evidence="1 2">
    <name type="scientific">Kingdonia uniflora</name>
    <dbReference type="NCBI Taxonomy" id="39325"/>
    <lineage>
        <taxon>Eukaryota</taxon>
        <taxon>Viridiplantae</taxon>
        <taxon>Streptophyta</taxon>
        <taxon>Embryophyta</taxon>
        <taxon>Tracheophyta</taxon>
        <taxon>Spermatophyta</taxon>
        <taxon>Magnoliopsida</taxon>
        <taxon>Ranunculales</taxon>
        <taxon>Circaeasteraceae</taxon>
        <taxon>Kingdonia</taxon>
    </lineage>
</organism>
<accession>A0A7J7P640</accession>
<proteinExistence type="predicted"/>
<evidence type="ECO:0000313" key="2">
    <source>
        <dbReference type="Proteomes" id="UP000541444"/>
    </source>
</evidence>
<dbReference type="PANTHER" id="PTHR33240:SF8">
    <property type="entry name" value="OS03G0439900 PROTEIN"/>
    <property type="match status" value="1"/>
</dbReference>
<gene>
    <name evidence="1" type="ORF">GIB67_041749</name>
</gene>
<name>A0A7J7P640_9MAGN</name>
<dbReference type="AlphaFoldDB" id="A0A7J7P640"/>
<dbReference type="OrthoDB" id="1746852at2759"/>
<reference evidence="1 2" key="1">
    <citation type="journal article" date="2020" name="IScience">
        <title>Genome Sequencing of the Endangered Kingdonia uniflora (Circaeasteraceae, Ranunculales) Reveals Potential Mechanisms of Evolutionary Specialization.</title>
        <authorList>
            <person name="Sun Y."/>
            <person name="Deng T."/>
            <person name="Zhang A."/>
            <person name="Moore M.J."/>
            <person name="Landis J.B."/>
            <person name="Lin N."/>
            <person name="Zhang H."/>
            <person name="Zhang X."/>
            <person name="Huang J."/>
            <person name="Zhang X."/>
            <person name="Sun H."/>
            <person name="Wang H."/>
        </authorList>
    </citation>
    <scope>NUCLEOTIDE SEQUENCE [LARGE SCALE GENOMIC DNA]</scope>
    <source>
        <strain evidence="1">TB1705</strain>
        <tissue evidence="1">Leaf</tissue>
    </source>
</reference>
<sequence>MFKHSLKCLKSVVDRDSFHDPYLGLRIARIDFKKPYLLCSQYELIVLAIMKLLIKYAYNQEFKYAKFTIGYIMNVPSGDVPYIIGSYLMFSESIITDPSSVDIFPASRIPKHMQYLLKPIHRTTTNGIKEKGFRITTDPSALFSLLQSVPNDELYIQENFVPHANLAVLDKLIAARHKLAQCEKEYHVGYLRDLKVGELKVRFCSKRLKLKKQIIMFNHMLEHQYHLMKYPIQPEVLLVPMQNGIHPISECCDFTPQDNKAKLLPESSNRLLRISFNDCDTSHAKFLYHDVLVIMIKMKQFVMHTMIINSGSGIEILYQSTIDQMGLANQVIQSDTDISGFNGSREERVGKIILPITAGPVTIDVAFYVINAKSRYLGIMGRCRIPNMEAIASTYHQALRYKHDNGIYEIRGSQKLSRVYENIVSSILDTLDRLAA</sequence>
<dbReference type="PANTHER" id="PTHR33240">
    <property type="entry name" value="OS08G0508500 PROTEIN"/>
    <property type="match status" value="1"/>
</dbReference>
<keyword evidence="2" id="KW-1185">Reference proteome</keyword>